<dbReference type="AlphaFoldDB" id="A0A0L0N697"/>
<keyword evidence="6" id="KW-0238">DNA-binding</keyword>
<feature type="region of interest" description="Disordered" evidence="8">
    <location>
        <begin position="120"/>
        <end position="145"/>
    </location>
</feature>
<dbReference type="PANTHER" id="PTHR10629">
    <property type="entry name" value="CYTOSINE-SPECIFIC METHYLTRANSFERASE"/>
    <property type="match status" value="1"/>
</dbReference>
<evidence type="ECO:0000256" key="4">
    <source>
        <dbReference type="ARBA" id="ARBA00022679"/>
    </source>
</evidence>
<dbReference type="SUPFAM" id="SSF53335">
    <property type="entry name" value="S-adenosyl-L-methionine-dependent methyltransferases"/>
    <property type="match status" value="1"/>
</dbReference>
<evidence type="ECO:0000256" key="3">
    <source>
        <dbReference type="ARBA" id="ARBA00022603"/>
    </source>
</evidence>
<reference evidence="10 11" key="1">
    <citation type="journal article" date="2015" name="BMC Genomics">
        <title>The genome of the truffle-parasite Tolypocladium ophioglossoides and the evolution of antifungal peptaibiotics.</title>
        <authorList>
            <person name="Quandt C.A."/>
            <person name="Bushley K.E."/>
            <person name="Spatafora J.W."/>
        </authorList>
    </citation>
    <scope>NUCLEOTIDE SEQUENCE [LARGE SCALE GENOMIC DNA]</scope>
    <source>
        <strain evidence="10 11">CBS 100239</strain>
    </source>
</reference>
<dbReference type="Gene3D" id="3.40.50.150">
    <property type="entry name" value="Vaccinia Virus protein VP39"/>
    <property type="match status" value="2"/>
</dbReference>
<dbReference type="InterPro" id="IPR001525">
    <property type="entry name" value="C5_MeTfrase"/>
</dbReference>
<evidence type="ECO:0000313" key="11">
    <source>
        <dbReference type="Proteomes" id="UP000036947"/>
    </source>
</evidence>
<feature type="domain" description="BAH" evidence="9">
    <location>
        <begin position="446"/>
        <end position="576"/>
    </location>
</feature>
<name>A0A0L0N697_TOLOC</name>
<dbReference type="InterPro" id="IPR029063">
    <property type="entry name" value="SAM-dependent_MTases_sf"/>
</dbReference>
<accession>A0A0L0N697</accession>
<keyword evidence="3 10" id="KW-0489">Methyltransferase</keyword>
<dbReference type="GO" id="GO:0044027">
    <property type="term" value="P:negative regulation of gene expression via chromosomal CpG island methylation"/>
    <property type="evidence" value="ECO:0007669"/>
    <property type="project" value="TreeGrafter"/>
</dbReference>
<dbReference type="EC" id="2.1.1.37" evidence="2"/>
<dbReference type="PROSITE" id="PS00094">
    <property type="entry name" value="C5_MTASE_1"/>
    <property type="match status" value="1"/>
</dbReference>
<feature type="compositionally biased region" description="Polar residues" evidence="8">
    <location>
        <begin position="828"/>
        <end position="851"/>
    </location>
</feature>
<gene>
    <name evidence="10" type="ORF">TOPH_06012</name>
</gene>
<dbReference type="InterPro" id="IPR043151">
    <property type="entry name" value="BAH_sf"/>
</dbReference>
<dbReference type="InterPro" id="IPR057215">
    <property type="entry name" value="DUF7893"/>
</dbReference>
<keyword evidence="11" id="KW-1185">Reference proteome</keyword>
<organism evidence="10 11">
    <name type="scientific">Tolypocladium ophioglossoides (strain CBS 100239)</name>
    <name type="common">Snaketongue truffleclub</name>
    <name type="synonym">Elaphocordyceps ophioglossoides</name>
    <dbReference type="NCBI Taxonomy" id="1163406"/>
    <lineage>
        <taxon>Eukaryota</taxon>
        <taxon>Fungi</taxon>
        <taxon>Dikarya</taxon>
        <taxon>Ascomycota</taxon>
        <taxon>Pezizomycotina</taxon>
        <taxon>Sordariomycetes</taxon>
        <taxon>Hypocreomycetidae</taxon>
        <taxon>Hypocreales</taxon>
        <taxon>Ophiocordycipitaceae</taxon>
        <taxon>Tolypocladium</taxon>
    </lineage>
</organism>
<keyword evidence="4 10" id="KW-0808">Transferase</keyword>
<dbReference type="GO" id="GO:0005634">
    <property type="term" value="C:nucleus"/>
    <property type="evidence" value="ECO:0007669"/>
    <property type="project" value="UniProtKB-SubCell"/>
</dbReference>
<feature type="compositionally biased region" description="Basic and acidic residues" evidence="8">
    <location>
        <begin position="9"/>
        <end position="18"/>
    </location>
</feature>
<evidence type="ECO:0000256" key="7">
    <source>
        <dbReference type="ARBA" id="ARBA00023242"/>
    </source>
</evidence>
<dbReference type="OrthoDB" id="5376140at2759"/>
<sequence>MPLLTVRQMSERPGERGDGASASSGQDEGAGFFEEDFQISKGNYGVDSVSALPIPLDDPQEVLEPWQPPLTATPLDEAFDPPGDFSEPLPLEAAASLTQDALGFPDTTFDDSAHNAQEDLDANDALPPSTPDSDEPPLPPASSSLTVEIPECALVTPRSCYEPFDAGAPVMSEAGALAKLAAVRKRLRKPAGDFIEYNLDDFAVYCDTEAYPCEMRPLHHLDTRTGFRNFFFDGILSVSGESKIFVKRVPIAAMPIDNYGDVTKHTVHGRLWLQSELNRKRTIYYRLGQPVREYARFFKPLLWVADLAKHFVDYLAVMGASKRKLEQHPSEDFRTSIVANVAFLHKETIGVLGTQSTYFHTIWSEIWDFSRYKAQPRASNPHTVVTQYMYDLFEHMPFGDQLEVVPISAKTEGLRNRLIQECHLELPSALHDTAKSVYTAAAERIRNIKPGDTISTKRDDEHSGTLWKREVSRGFADIDRWFARVQTVTAKMDGTRVFDVIWYYRPVDTLCGLMKYPWNNELFLSDHCSCAERHKISEDEVLGVHDVDFVGASATRAEFFCRQTYFHAERKWTTLRTTHLYCKHTAQGKQRRRAASPSQYRVGDTLLVHMDTASGVAEPCELAALYREEGRRIYRFRRLPRRRDVEPGAGARPNELVYGEALVEGRRNRIVGRCHVRVFAAGARIPTPYDGDGVGAYFFITHGETRGHGGVRRWAPLGSAPAGLRQGWDPASAPPRLRGFDLFCGGGNFGRGLEDGGGVEMRWANDCDAKAVHTYMANAARPGAVAPFLGSIDDLQRLAIEGRFARAVPPIGDVDFVSGGSPCPGFSRLTNDKTTAQQRKNQSLVGAGRDTSNSYGRLFPQRFLETIVTTPNPGDAKNGRALHWREGRVLTIMEARRAQGLRDTEVLLGNPSTQYKLVGNSLRV</sequence>
<dbReference type="PANTHER" id="PTHR10629:SF54">
    <property type="entry name" value="DNA METHYLTRANSFERASE DIM-2"/>
    <property type="match status" value="1"/>
</dbReference>
<dbReference type="Gene3D" id="2.30.30.490">
    <property type="match status" value="1"/>
</dbReference>
<evidence type="ECO:0000259" key="9">
    <source>
        <dbReference type="PROSITE" id="PS51038"/>
    </source>
</evidence>
<dbReference type="GO" id="GO:0032259">
    <property type="term" value="P:methylation"/>
    <property type="evidence" value="ECO:0007669"/>
    <property type="project" value="UniProtKB-KW"/>
</dbReference>
<evidence type="ECO:0000256" key="6">
    <source>
        <dbReference type="ARBA" id="ARBA00023125"/>
    </source>
</evidence>
<evidence type="ECO:0000256" key="8">
    <source>
        <dbReference type="SAM" id="MobiDB-lite"/>
    </source>
</evidence>
<evidence type="ECO:0000313" key="10">
    <source>
        <dbReference type="EMBL" id="KND89375.1"/>
    </source>
</evidence>
<comment type="caution">
    <text evidence="10">The sequence shown here is derived from an EMBL/GenBank/DDBJ whole genome shotgun (WGS) entry which is preliminary data.</text>
</comment>
<dbReference type="Proteomes" id="UP000036947">
    <property type="component" value="Unassembled WGS sequence"/>
</dbReference>
<dbReference type="GO" id="GO:0003677">
    <property type="term" value="F:DNA binding"/>
    <property type="evidence" value="ECO:0007669"/>
    <property type="project" value="UniProtKB-KW"/>
</dbReference>
<evidence type="ECO:0000256" key="1">
    <source>
        <dbReference type="ARBA" id="ARBA00004123"/>
    </source>
</evidence>
<dbReference type="Pfam" id="PF00145">
    <property type="entry name" value="DNA_methylase"/>
    <property type="match status" value="1"/>
</dbReference>
<dbReference type="PROSITE" id="PS51038">
    <property type="entry name" value="BAH"/>
    <property type="match status" value="1"/>
</dbReference>
<dbReference type="Gene3D" id="3.90.120.10">
    <property type="entry name" value="DNA Methylase, subunit A, domain 2"/>
    <property type="match status" value="1"/>
</dbReference>
<dbReference type="GO" id="GO:0003886">
    <property type="term" value="F:DNA (cytosine-5-)-methyltransferase activity"/>
    <property type="evidence" value="ECO:0007669"/>
    <property type="project" value="UniProtKB-EC"/>
</dbReference>
<keyword evidence="5" id="KW-0949">S-adenosyl-L-methionine</keyword>
<evidence type="ECO:0000256" key="2">
    <source>
        <dbReference type="ARBA" id="ARBA00011975"/>
    </source>
</evidence>
<feature type="region of interest" description="Disordered" evidence="8">
    <location>
        <begin position="48"/>
        <end position="89"/>
    </location>
</feature>
<keyword evidence="7" id="KW-0539">Nucleus</keyword>
<dbReference type="InterPro" id="IPR018117">
    <property type="entry name" value="C5_DNA_meth_AS"/>
</dbReference>
<proteinExistence type="predicted"/>
<dbReference type="GO" id="GO:0003682">
    <property type="term" value="F:chromatin binding"/>
    <property type="evidence" value="ECO:0007669"/>
    <property type="project" value="InterPro"/>
</dbReference>
<feature type="region of interest" description="Disordered" evidence="8">
    <location>
        <begin position="827"/>
        <end position="851"/>
    </location>
</feature>
<dbReference type="EMBL" id="LFRF01000019">
    <property type="protein sequence ID" value="KND89375.1"/>
    <property type="molecule type" value="Genomic_DNA"/>
</dbReference>
<comment type="subcellular location">
    <subcellularLocation>
        <location evidence="1">Nucleus</location>
    </subcellularLocation>
</comment>
<feature type="region of interest" description="Disordered" evidence="8">
    <location>
        <begin position="1"/>
        <end position="36"/>
    </location>
</feature>
<dbReference type="STRING" id="1163406.A0A0L0N697"/>
<dbReference type="CDD" id="cd04712">
    <property type="entry name" value="BAH_DCM_I"/>
    <property type="match status" value="1"/>
</dbReference>
<dbReference type="InterPro" id="IPR050390">
    <property type="entry name" value="C5-Methyltransferase"/>
</dbReference>
<dbReference type="InterPro" id="IPR001025">
    <property type="entry name" value="BAH_dom"/>
</dbReference>
<dbReference type="Pfam" id="PF25423">
    <property type="entry name" value="DUF7893"/>
    <property type="match status" value="1"/>
</dbReference>
<evidence type="ECO:0000256" key="5">
    <source>
        <dbReference type="ARBA" id="ARBA00022691"/>
    </source>
</evidence>
<protein>
    <recommendedName>
        <fullName evidence="2">DNA (cytosine-5-)-methyltransferase</fullName>
        <ecNumber evidence="2">2.1.1.37</ecNumber>
    </recommendedName>
</protein>